<dbReference type="AlphaFoldDB" id="A0A0M3KFW5"/>
<feature type="region of interest" description="Disordered" evidence="1">
    <location>
        <begin position="1"/>
        <end position="26"/>
    </location>
</feature>
<sequence length="174" mass="19561">MTVENSLGSQHSSSTSEPSVTESDQQLSVVSIANCSSSGRATSTISLPPEAKRSKTLLTKRQSILIQNSWKRAPKALGRRHALLQGRGFIPEYWDTFEDAMVRTVVDWEGGVRSCETLYCWKYLVRNFIPLIPLNGTRIMLSELCIPKKVLTKKFSKLIGFIFTDKIDCETVFI</sequence>
<gene>
    <name evidence="2" type="ORF">ASIM_LOCUS19263</name>
</gene>
<accession>A0A0M3KFW5</accession>
<dbReference type="GO" id="GO:0019825">
    <property type="term" value="F:oxygen binding"/>
    <property type="evidence" value="ECO:0007669"/>
    <property type="project" value="InterPro"/>
</dbReference>
<keyword evidence="3" id="KW-1185">Reference proteome</keyword>
<dbReference type="InterPro" id="IPR044399">
    <property type="entry name" value="Mb-like_M"/>
</dbReference>
<organism evidence="4">
    <name type="scientific">Anisakis simplex</name>
    <name type="common">Herring worm</name>
    <dbReference type="NCBI Taxonomy" id="6269"/>
    <lineage>
        <taxon>Eukaryota</taxon>
        <taxon>Metazoa</taxon>
        <taxon>Ecdysozoa</taxon>
        <taxon>Nematoda</taxon>
        <taxon>Chromadorea</taxon>
        <taxon>Rhabditida</taxon>
        <taxon>Spirurina</taxon>
        <taxon>Ascaridomorpha</taxon>
        <taxon>Ascaridoidea</taxon>
        <taxon>Anisakidae</taxon>
        <taxon>Anisakis</taxon>
        <taxon>Anisakis simplex complex</taxon>
    </lineage>
</organism>
<evidence type="ECO:0000313" key="3">
    <source>
        <dbReference type="Proteomes" id="UP000267096"/>
    </source>
</evidence>
<dbReference type="Gene3D" id="1.10.490.10">
    <property type="entry name" value="Globins"/>
    <property type="match status" value="1"/>
</dbReference>
<dbReference type="EMBL" id="UYRR01036934">
    <property type="protein sequence ID" value="VDK68473.1"/>
    <property type="molecule type" value="Genomic_DNA"/>
</dbReference>
<dbReference type="Proteomes" id="UP000267096">
    <property type="component" value="Unassembled WGS sequence"/>
</dbReference>
<reference evidence="4" key="1">
    <citation type="submission" date="2017-02" db="UniProtKB">
        <authorList>
            <consortium name="WormBaseParasite"/>
        </authorList>
    </citation>
    <scope>IDENTIFICATION</scope>
</reference>
<reference evidence="2 3" key="2">
    <citation type="submission" date="2018-11" db="EMBL/GenBank/DDBJ databases">
        <authorList>
            <consortium name="Pathogen Informatics"/>
        </authorList>
    </citation>
    <scope>NUCLEOTIDE SEQUENCE [LARGE SCALE GENOMIC DNA]</scope>
</reference>
<evidence type="ECO:0000313" key="2">
    <source>
        <dbReference type="EMBL" id="VDK68473.1"/>
    </source>
</evidence>
<dbReference type="WBParaSite" id="ASIM_0001987601-mRNA-1">
    <property type="protein sequence ID" value="ASIM_0001987601-mRNA-1"/>
    <property type="gene ID" value="ASIM_0001987601"/>
</dbReference>
<proteinExistence type="predicted"/>
<dbReference type="OrthoDB" id="5825062at2759"/>
<dbReference type="CDD" id="cd01040">
    <property type="entry name" value="Mb-like"/>
    <property type="match status" value="1"/>
</dbReference>
<protein>
    <submittedName>
        <fullName evidence="4">DUF1767 domain-containing protein</fullName>
    </submittedName>
</protein>
<dbReference type="GO" id="GO:0020037">
    <property type="term" value="F:heme binding"/>
    <property type="evidence" value="ECO:0007669"/>
    <property type="project" value="InterPro"/>
</dbReference>
<name>A0A0M3KFW5_ANISI</name>
<evidence type="ECO:0000313" key="4">
    <source>
        <dbReference type="WBParaSite" id="ASIM_0001987601-mRNA-1"/>
    </source>
</evidence>
<dbReference type="InterPro" id="IPR012292">
    <property type="entry name" value="Globin/Proto"/>
</dbReference>
<feature type="compositionally biased region" description="Low complexity" evidence="1">
    <location>
        <begin position="9"/>
        <end position="23"/>
    </location>
</feature>
<evidence type="ECO:0000256" key="1">
    <source>
        <dbReference type="SAM" id="MobiDB-lite"/>
    </source>
</evidence>